<feature type="compositionally biased region" description="Low complexity" evidence="7">
    <location>
        <begin position="17"/>
        <end position="29"/>
    </location>
</feature>
<dbReference type="Gene3D" id="1.10.472.30">
    <property type="entry name" value="Transcription elongation factor S-II, central domain"/>
    <property type="match status" value="1"/>
</dbReference>
<protein>
    <recommendedName>
        <fullName evidence="3">Transcription factor BYE1</fullName>
    </recommendedName>
</protein>
<dbReference type="InterPro" id="IPR001965">
    <property type="entry name" value="Znf_PHD"/>
</dbReference>
<dbReference type="SUPFAM" id="SSF46942">
    <property type="entry name" value="Elongation factor TFIIS domain 2"/>
    <property type="match status" value="1"/>
</dbReference>
<feature type="compositionally biased region" description="Basic residues" evidence="7">
    <location>
        <begin position="133"/>
        <end position="142"/>
    </location>
</feature>
<feature type="region of interest" description="Disordered" evidence="7">
    <location>
        <begin position="1"/>
        <end position="54"/>
    </location>
</feature>
<dbReference type="GO" id="GO:0006362">
    <property type="term" value="P:transcription elongation by RNA polymerase I"/>
    <property type="evidence" value="ECO:0007669"/>
    <property type="project" value="TreeGrafter"/>
</dbReference>
<comment type="similarity">
    <text evidence="2">Belongs to the BYE1 family.</text>
</comment>
<dbReference type="GO" id="GO:0031440">
    <property type="term" value="P:regulation of mRNA 3'-end processing"/>
    <property type="evidence" value="ECO:0007669"/>
    <property type="project" value="TreeGrafter"/>
</dbReference>
<dbReference type="Pfam" id="PF20826">
    <property type="entry name" value="PHD_5"/>
    <property type="match status" value="1"/>
</dbReference>
<keyword evidence="9" id="KW-0436">Ligase</keyword>
<comment type="caution">
    <text evidence="9">The sequence shown here is derived from an EMBL/GenBank/DDBJ whole genome shotgun (WGS) entry which is preliminary data.</text>
</comment>
<dbReference type="PANTHER" id="PTHR11477:SF11">
    <property type="entry name" value="TRANSCRIPTION FACTOR BYE1"/>
    <property type="match status" value="1"/>
</dbReference>
<dbReference type="GO" id="GO:0006368">
    <property type="term" value="P:transcription elongation by RNA polymerase II"/>
    <property type="evidence" value="ECO:0007669"/>
    <property type="project" value="TreeGrafter"/>
</dbReference>
<sequence>MSEEPRRSGRATKGHAKASSSPAPNPQKSAKAKKSKSRESQEGDAEEEDDSPIRCICGEDVPGDKRPFIGCEACMAWQHNICMGMPVDEEDIPDHYLCELCEPKEHSETLAALEKGEEIWKVRTAKWKGWKKMSANRRKSRGKGIDDARPPWLKRDVGVEAHEAHEAHEETNDVSAEPEEETGAKRKRASVKTEPKSDAAPPSVESTVVVARPDKRRKSSQAPGKAATDAETAIVDIDQLPPDRSKGAHALSKVIVEDLQERVKSGFRIPEGHTAKTLGDHYASLIEYALFMNHGKPSEGGYVDQYRTLYQNLKRNKVLIERLLEDSLSADELATMDSSAMASEEQQLEWKLMKEQEDRKTVVMPDEGPRYRSSHKGLEKIEDERMDDFAGIAQPVRERTSNAEDGAGSPTMGDMAAPASPLQGDIDPPGGALASRPSATPGIDRRTSSQHQFDMNSIWQKTSSAQSPTTATGPRPMQMQPRRRSSAMPVQAQSQAEGAKDDPDVDRLLQDDDDSYEPHGYTSDETVVWRGKVVHTGEGEPLVNARFVAGRDMASTAAWRDVLPPKLSVDGRLAIQKAEEYLCGLQWSQNSDVSVLVLTAVDDMAAFNSVFEYFHSRGRYAVVNKDKPALIKDLYIIPVEKGAPLPDHINMLEHNMLKTPAEDRMLLATFVVARALAMPQTDSAAGGSPTQQYQTGSNTVGNTNGGGQQPQQQQHLPPHLRTGAQGPAGSPLTASGPTFSPAQSTNAPPPPMSGYGVGIMPSPYEQQQQQVNYPTASHANPLVSRILGPRQWDPTALQVMAAQPEISESQLTNLRNILEEDVEARTNVEALARKLGM</sequence>
<dbReference type="GO" id="GO:0016874">
    <property type="term" value="F:ligase activity"/>
    <property type="evidence" value="ECO:0007669"/>
    <property type="project" value="UniProtKB-KW"/>
</dbReference>
<accession>A0AAN6JDZ3</accession>
<organism evidence="9 10">
    <name type="scientific">Friedmanniomyces endolithicus</name>
    <dbReference type="NCBI Taxonomy" id="329885"/>
    <lineage>
        <taxon>Eukaryota</taxon>
        <taxon>Fungi</taxon>
        <taxon>Dikarya</taxon>
        <taxon>Ascomycota</taxon>
        <taxon>Pezizomycotina</taxon>
        <taxon>Dothideomycetes</taxon>
        <taxon>Dothideomycetidae</taxon>
        <taxon>Mycosphaerellales</taxon>
        <taxon>Teratosphaeriaceae</taxon>
        <taxon>Friedmanniomyces</taxon>
    </lineage>
</organism>
<dbReference type="GO" id="GO:0031564">
    <property type="term" value="P:transcription antitermination"/>
    <property type="evidence" value="ECO:0007669"/>
    <property type="project" value="TreeGrafter"/>
</dbReference>
<keyword evidence="6" id="KW-0862">Zinc</keyword>
<dbReference type="InterPro" id="IPR003618">
    <property type="entry name" value="TFIIS_cen_dom"/>
</dbReference>
<proteinExistence type="inferred from homology"/>
<feature type="domain" description="TFIIS central" evidence="8">
    <location>
        <begin position="243"/>
        <end position="369"/>
    </location>
</feature>
<dbReference type="PROSITE" id="PS51321">
    <property type="entry name" value="TFIIS_CENTRAL"/>
    <property type="match status" value="1"/>
</dbReference>
<dbReference type="InterPro" id="IPR019786">
    <property type="entry name" value="Zinc_finger_PHD-type_CS"/>
</dbReference>
<dbReference type="SMART" id="SM00249">
    <property type="entry name" value="PHD"/>
    <property type="match status" value="1"/>
</dbReference>
<dbReference type="SUPFAM" id="SSF57903">
    <property type="entry name" value="FYVE/PHD zinc finger"/>
    <property type="match status" value="1"/>
</dbReference>
<dbReference type="Proteomes" id="UP001168146">
    <property type="component" value="Unassembled WGS sequence"/>
</dbReference>
<dbReference type="GO" id="GO:0008270">
    <property type="term" value="F:zinc ion binding"/>
    <property type="evidence" value="ECO:0007669"/>
    <property type="project" value="UniProtKB-KW"/>
</dbReference>
<gene>
    <name evidence="9" type="primary">KRS1_1</name>
    <name evidence="9" type="ORF">LTR82_002464</name>
</gene>
<evidence type="ECO:0000256" key="5">
    <source>
        <dbReference type="ARBA" id="ARBA00022771"/>
    </source>
</evidence>
<evidence type="ECO:0000256" key="7">
    <source>
        <dbReference type="SAM" id="MobiDB-lite"/>
    </source>
</evidence>
<keyword evidence="4" id="KW-0479">Metal-binding</keyword>
<dbReference type="InterPro" id="IPR013083">
    <property type="entry name" value="Znf_RING/FYVE/PHD"/>
</dbReference>
<dbReference type="AlphaFoldDB" id="A0AAN6JDZ3"/>
<evidence type="ECO:0000256" key="3">
    <source>
        <dbReference type="ARBA" id="ARBA00021616"/>
    </source>
</evidence>
<evidence type="ECO:0000313" key="9">
    <source>
        <dbReference type="EMBL" id="KAK0326622.1"/>
    </source>
</evidence>
<feature type="compositionally biased region" description="Polar residues" evidence="7">
    <location>
        <begin position="449"/>
        <end position="472"/>
    </location>
</feature>
<dbReference type="CDD" id="cd21538">
    <property type="entry name" value="SPOC_TFIIS"/>
    <property type="match status" value="1"/>
</dbReference>
<evidence type="ECO:0000256" key="1">
    <source>
        <dbReference type="ARBA" id="ARBA00002311"/>
    </source>
</evidence>
<dbReference type="GO" id="GO:0000977">
    <property type="term" value="F:RNA polymerase II transcription regulatory region sequence-specific DNA binding"/>
    <property type="evidence" value="ECO:0007669"/>
    <property type="project" value="TreeGrafter"/>
</dbReference>
<dbReference type="Gene3D" id="3.30.40.10">
    <property type="entry name" value="Zinc/RING finger domain, C3HC4 (zinc finger)"/>
    <property type="match status" value="1"/>
</dbReference>
<dbReference type="Pfam" id="PF23257">
    <property type="entry name" value="DUF7071"/>
    <property type="match status" value="1"/>
</dbReference>
<dbReference type="InterPro" id="IPR011011">
    <property type="entry name" value="Znf_FYVE_PHD"/>
</dbReference>
<dbReference type="PROSITE" id="PS01359">
    <property type="entry name" value="ZF_PHD_1"/>
    <property type="match status" value="1"/>
</dbReference>
<comment type="function">
    <text evidence="1">Negative regulator of transcription elongation.</text>
</comment>
<feature type="compositionally biased region" description="Basic and acidic residues" evidence="7">
    <location>
        <begin position="143"/>
        <end position="171"/>
    </location>
</feature>
<dbReference type="InterPro" id="IPR055499">
    <property type="entry name" value="DUF7071"/>
</dbReference>
<dbReference type="EMBL" id="JASUXU010000004">
    <property type="protein sequence ID" value="KAK0326622.1"/>
    <property type="molecule type" value="Genomic_DNA"/>
</dbReference>
<feature type="region of interest" description="Disordered" evidence="7">
    <location>
        <begin position="133"/>
        <end position="246"/>
    </location>
</feature>
<feature type="compositionally biased region" description="Polar residues" evidence="7">
    <location>
        <begin position="681"/>
        <end position="693"/>
    </location>
</feature>
<evidence type="ECO:0000256" key="6">
    <source>
        <dbReference type="ARBA" id="ARBA00022833"/>
    </source>
</evidence>
<dbReference type="InterPro" id="IPR036575">
    <property type="entry name" value="TFIIS_cen_dom_sf"/>
</dbReference>
<feature type="region of interest" description="Disordered" evidence="7">
    <location>
        <begin position="681"/>
        <end position="761"/>
    </location>
</feature>
<evidence type="ECO:0000256" key="4">
    <source>
        <dbReference type="ARBA" id="ARBA00022723"/>
    </source>
</evidence>
<dbReference type="Pfam" id="PF07744">
    <property type="entry name" value="SPOC"/>
    <property type="match status" value="1"/>
</dbReference>
<evidence type="ECO:0000256" key="2">
    <source>
        <dbReference type="ARBA" id="ARBA00011050"/>
    </source>
</evidence>
<feature type="compositionally biased region" description="Polar residues" evidence="7">
    <location>
        <begin position="732"/>
        <end position="746"/>
    </location>
</feature>
<feature type="compositionally biased region" description="Basic and acidic residues" evidence="7">
    <location>
        <begin position="498"/>
        <end position="510"/>
    </location>
</feature>
<dbReference type="PANTHER" id="PTHR11477">
    <property type="entry name" value="TRANSCRIPTION FACTOR S-II ZINC FINGER DOMAIN-CONTAINING PROTEIN"/>
    <property type="match status" value="1"/>
</dbReference>
<name>A0AAN6JDZ3_9PEZI</name>
<evidence type="ECO:0000313" key="10">
    <source>
        <dbReference type="Proteomes" id="UP001168146"/>
    </source>
</evidence>
<dbReference type="InterPro" id="IPR012921">
    <property type="entry name" value="SPOC_C"/>
</dbReference>
<dbReference type="GO" id="GO:0005634">
    <property type="term" value="C:nucleus"/>
    <property type="evidence" value="ECO:0007669"/>
    <property type="project" value="TreeGrafter"/>
</dbReference>
<reference evidence="9" key="1">
    <citation type="submission" date="2021-12" db="EMBL/GenBank/DDBJ databases">
        <title>Black yeast isolated from Biological Soil Crust.</title>
        <authorList>
            <person name="Kurbessoian T."/>
        </authorList>
    </citation>
    <scope>NUCLEOTIDE SEQUENCE</scope>
    <source>
        <strain evidence="9">CCFEE 5208</strain>
    </source>
</reference>
<feature type="region of interest" description="Disordered" evidence="7">
    <location>
        <begin position="392"/>
        <end position="522"/>
    </location>
</feature>
<dbReference type="Pfam" id="PF07500">
    <property type="entry name" value="TFIIS_M"/>
    <property type="match status" value="1"/>
</dbReference>
<keyword evidence="5" id="KW-0863">Zinc-finger</keyword>
<dbReference type="GO" id="GO:0001139">
    <property type="term" value="F:RNA polymerase II complex recruiting activity"/>
    <property type="evidence" value="ECO:0007669"/>
    <property type="project" value="TreeGrafter"/>
</dbReference>
<evidence type="ECO:0000259" key="8">
    <source>
        <dbReference type="PROSITE" id="PS51321"/>
    </source>
</evidence>